<evidence type="ECO:0000256" key="4">
    <source>
        <dbReference type="ARBA" id="ARBA00022692"/>
    </source>
</evidence>
<reference evidence="10" key="1">
    <citation type="submission" date="2022-05" db="EMBL/GenBank/DDBJ databases">
        <title>An RpoN-dependent PEP-CTERM gene is involved in floc formation of an Aquincola tertiaricarbonis strain.</title>
        <authorList>
            <person name="Qiu D."/>
            <person name="Xia M."/>
        </authorList>
    </citation>
    <scope>NUCLEOTIDE SEQUENCE</scope>
    <source>
        <strain evidence="10">RN12</strain>
    </source>
</reference>
<evidence type="ECO:0000256" key="5">
    <source>
        <dbReference type="ARBA" id="ARBA00022989"/>
    </source>
</evidence>
<evidence type="ECO:0000256" key="1">
    <source>
        <dbReference type="ARBA" id="ARBA00004651"/>
    </source>
</evidence>
<protein>
    <submittedName>
        <fullName evidence="10">Bestrophin family protein</fullName>
    </submittedName>
</protein>
<proteinExistence type="inferred from homology"/>
<evidence type="ECO:0000256" key="3">
    <source>
        <dbReference type="ARBA" id="ARBA00022475"/>
    </source>
</evidence>
<keyword evidence="11" id="KW-1185">Reference proteome</keyword>
<gene>
    <name evidence="10" type="ORF">MW290_21875</name>
</gene>
<dbReference type="EMBL" id="CP097636">
    <property type="protein sequence ID" value="URI11590.1"/>
    <property type="molecule type" value="Genomic_DNA"/>
</dbReference>
<dbReference type="Proteomes" id="UP001056201">
    <property type="component" value="Chromosome 2"/>
</dbReference>
<dbReference type="PANTHER" id="PTHR33281">
    <property type="entry name" value="UPF0187 PROTEIN YNEE"/>
    <property type="match status" value="1"/>
</dbReference>
<sequence length="302" mass="32454">MIVRPRPAAWRLFFVLRGSIVPHIAGKLALVAGVSVLAVLLHGRLPQLGAAHLAAVPFSLLGLALSVFLGFRNNVCYDRWWEARKQWGALLAASRALAREVLVVLPGPGDAIVRRCIGFAHALAARLRDEDAVAAAAPWLPPAEQAALAATRNANNLIVARIAQELAEARRAGTLPDIVYQGLLAHLHECTAVQAACERLKGTPTPFAYSLLLHRTAWFFCLLLPFGLAPTLGAVTPLVVVIVAYTFFGLDALGDELEEPFGRADNDLPLDALVRGLEIDLLDMLGATDLPPALLPQDYVLT</sequence>
<dbReference type="PANTHER" id="PTHR33281:SF19">
    <property type="entry name" value="VOLTAGE-DEPENDENT ANION CHANNEL-FORMING PROTEIN YNEE"/>
    <property type="match status" value="1"/>
</dbReference>
<evidence type="ECO:0000313" key="11">
    <source>
        <dbReference type="Proteomes" id="UP001056201"/>
    </source>
</evidence>
<feature type="transmembrane region" description="Helical" evidence="9">
    <location>
        <begin position="49"/>
        <end position="71"/>
    </location>
</feature>
<dbReference type="InterPro" id="IPR044669">
    <property type="entry name" value="YneE/VCCN1/2-like"/>
</dbReference>
<keyword evidence="5 9" id="KW-1133">Transmembrane helix</keyword>
<organism evidence="10 11">
    <name type="scientific">Aquincola tertiaricarbonis</name>
    <dbReference type="NCBI Taxonomy" id="391953"/>
    <lineage>
        <taxon>Bacteria</taxon>
        <taxon>Pseudomonadati</taxon>
        <taxon>Pseudomonadota</taxon>
        <taxon>Betaproteobacteria</taxon>
        <taxon>Burkholderiales</taxon>
        <taxon>Sphaerotilaceae</taxon>
        <taxon>Aquincola</taxon>
    </lineage>
</organism>
<accession>A0ABY4SG80</accession>
<feature type="transmembrane region" description="Helical" evidence="9">
    <location>
        <begin position="20"/>
        <end position="43"/>
    </location>
</feature>
<evidence type="ECO:0000256" key="6">
    <source>
        <dbReference type="ARBA" id="ARBA00023065"/>
    </source>
</evidence>
<evidence type="ECO:0000256" key="9">
    <source>
        <dbReference type="SAM" id="Phobius"/>
    </source>
</evidence>
<comment type="subcellular location">
    <subcellularLocation>
        <location evidence="1">Cell membrane</location>
        <topology evidence="1">Multi-pass membrane protein</topology>
    </subcellularLocation>
</comment>
<keyword evidence="7 9" id="KW-0472">Membrane</keyword>
<keyword evidence="3" id="KW-1003">Cell membrane</keyword>
<keyword evidence="6" id="KW-0406">Ion transport</keyword>
<evidence type="ECO:0000256" key="2">
    <source>
        <dbReference type="ARBA" id="ARBA00022448"/>
    </source>
</evidence>
<evidence type="ECO:0000256" key="8">
    <source>
        <dbReference type="ARBA" id="ARBA00034708"/>
    </source>
</evidence>
<dbReference type="Pfam" id="PF25539">
    <property type="entry name" value="Bestrophin_2"/>
    <property type="match status" value="1"/>
</dbReference>
<keyword evidence="2" id="KW-0813">Transport</keyword>
<evidence type="ECO:0000313" key="10">
    <source>
        <dbReference type="EMBL" id="URI11590.1"/>
    </source>
</evidence>
<dbReference type="RefSeq" id="WP_250199784.1">
    <property type="nucleotide sequence ID" value="NZ_CP097636.1"/>
</dbReference>
<evidence type="ECO:0000256" key="7">
    <source>
        <dbReference type="ARBA" id="ARBA00023136"/>
    </source>
</evidence>
<comment type="similarity">
    <text evidence="8">Belongs to the anion channel-forming bestrophin (TC 1.A.46) family.</text>
</comment>
<name>A0ABY4SG80_AQUTE</name>
<keyword evidence="4 9" id="KW-0812">Transmembrane</keyword>